<proteinExistence type="predicted"/>
<keyword evidence="1" id="KW-0472">Membrane</keyword>
<keyword evidence="1" id="KW-0812">Transmembrane</keyword>
<evidence type="ECO:0000313" key="2">
    <source>
        <dbReference type="EMBL" id="EEX49751.1"/>
    </source>
</evidence>
<sequence>MFRFFNGLFISVDLFTLFIIAVIAIVLGFHLFPITSYIIAGAFLAAILAISFEEYIQPKLALATKLNIIQAFKAGLKKGLEHSKK</sequence>
<dbReference type="HOGENOM" id="CLU_2509714_0_0_6"/>
<comment type="caution">
    <text evidence="2">The sequence shown here is derived from an EMBL/GenBank/DDBJ whole genome shotgun (WGS) entry which is preliminary data.</text>
</comment>
<dbReference type="AlphaFoldDB" id="C9PS24"/>
<feature type="transmembrane region" description="Helical" evidence="1">
    <location>
        <begin position="34"/>
        <end position="52"/>
    </location>
</feature>
<keyword evidence="3" id="KW-1185">Reference proteome</keyword>
<organism evidence="2 3">
    <name type="scientific">Pasteurella dagmatis ATCC 43325</name>
    <dbReference type="NCBI Taxonomy" id="667128"/>
    <lineage>
        <taxon>Bacteria</taxon>
        <taxon>Pseudomonadati</taxon>
        <taxon>Pseudomonadota</taxon>
        <taxon>Gammaproteobacteria</taxon>
        <taxon>Pasteurellales</taxon>
        <taxon>Pasteurellaceae</taxon>
        <taxon>Pasteurella</taxon>
    </lineage>
</organism>
<gene>
    <name evidence="2" type="ORF">HMPREF0621_1798</name>
</gene>
<accession>C9PS24</accession>
<feature type="transmembrane region" description="Helical" evidence="1">
    <location>
        <begin position="7"/>
        <end position="28"/>
    </location>
</feature>
<evidence type="ECO:0000313" key="3">
    <source>
        <dbReference type="Proteomes" id="UP000005519"/>
    </source>
</evidence>
<dbReference type="RefSeq" id="WP_005762881.1">
    <property type="nucleotide sequence ID" value="NZ_GG704810.1"/>
</dbReference>
<dbReference type="Proteomes" id="UP000005519">
    <property type="component" value="Unassembled WGS sequence"/>
</dbReference>
<name>C9PS24_9PAST</name>
<keyword evidence="1" id="KW-1133">Transmembrane helix</keyword>
<dbReference type="EMBL" id="ACZR01000018">
    <property type="protein sequence ID" value="EEX49751.1"/>
    <property type="molecule type" value="Genomic_DNA"/>
</dbReference>
<reference evidence="2 3" key="1">
    <citation type="submission" date="2009-10" db="EMBL/GenBank/DDBJ databases">
        <authorList>
            <person name="Muzny D."/>
            <person name="Qin X."/>
            <person name="Deng J."/>
            <person name="Jiang H."/>
            <person name="Liu Y."/>
            <person name="Qu J."/>
            <person name="Song X.-Z."/>
            <person name="Zhang L."/>
            <person name="Thornton R."/>
            <person name="Coyle M."/>
            <person name="Francisco L."/>
            <person name="Jackson L."/>
            <person name="Javaid M."/>
            <person name="Korchina V."/>
            <person name="Kovar C."/>
            <person name="Mata R."/>
            <person name="Mathew T."/>
            <person name="Ngo R."/>
            <person name="Nguyen L."/>
            <person name="Nguyen N."/>
            <person name="Okwuonu G."/>
            <person name="Ongeri F."/>
            <person name="Pham C."/>
            <person name="Simmons D."/>
            <person name="Wilczek-Boney K."/>
            <person name="Hale W."/>
            <person name="Jakkamsetti A."/>
            <person name="Pham P."/>
            <person name="Ruth R."/>
            <person name="San Lucas F."/>
            <person name="Warren J."/>
            <person name="Zhang J."/>
            <person name="Zhao Z."/>
            <person name="Zhou C."/>
            <person name="Zhu D."/>
            <person name="Lee S."/>
            <person name="Bess C."/>
            <person name="Blankenburg K."/>
            <person name="Forbes L."/>
            <person name="Fu Q."/>
            <person name="Gubbala S."/>
            <person name="Hirani K."/>
            <person name="Jayaseelan J.C."/>
            <person name="Lara F."/>
            <person name="Munidasa M."/>
            <person name="Palculict T."/>
            <person name="Patil S."/>
            <person name="Pu L.-L."/>
            <person name="Saada N."/>
            <person name="Tang L."/>
            <person name="Weissenberger G."/>
            <person name="Zhu Y."/>
            <person name="Hemphill L."/>
            <person name="Shang Y."/>
            <person name="Youmans B."/>
            <person name="Ayvaz T."/>
            <person name="Ross M."/>
            <person name="Santibanez J."/>
            <person name="Aqrawi P."/>
            <person name="Gross S."/>
            <person name="Joshi V."/>
            <person name="Fowler G."/>
            <person name="Nazareth L."/>
            <person name="Reid J."/>
            <person name="Worley K."/>
            <person name="Petrosino J."/>
            <person name="Highlander S."/>
            <person name="Gibbs R."/>
        </authorList>
    </citation>
    <scope>NUCLEOTIDE SEQUENCE [LARGE SCALE GENOMIC DNA]</scope>
    <source>
        <strain evidence="2 3">ATCC 43325</strain>
    </source>
</reference>
<dbReference type="STRING" id="667128.HMPREF0621_1798"/>
<protein>
    <submittedName>
        <fullName evidence="2">Uncharacterized protein</fullName>
    </submittedName>
</protein>
<evidence type="ECO:0000256" key="1">
    <source>
        <dbReference type="SAM" id="Phobius"/>
    </source>
</evidence>